<keyword evidence="1" id="KW-1133">Transmembrane helix</keyword>
<evidence type="ECO:0000256" key="1">
    <source>
        <dbReference type="SAM" id="Phobius"/>
    </source>
</evidence>
<feature type="transmembrane region" description="Helical" evidence="1">
    <location>
        <begin position="151"/>
        <end position="178"/>
    </location>
</feature>
<accession>A0AAE3IFG9</accession>
<gene>
    <name evidence="2" type="ORF">OCV57_03865</name>
</gene>
<keyword evidence="1" id="KW-0812">Transmembrane</keyword>
<feature type="transmembrane region" description="Helical" evidence="1">
    <location>
        <begin position="86"/>
        <end position="107"/>
    </location>
</feature>
<dbReference type="EMBL" id="JAOQJZ010000003">
    <property type="protein sequence ID" value="MCU6705064.1"/>
    <property type="molecule type" value="Genomic_DNA"/>
</dbReference>
<sequence length="194" mass="21792">MNFSMVGSFFMLFMLNAGWTSNYVIKLVGFLFFAVGTAEAEERTDAFAHLKKPAYTSSAMCALAVVCQLLLKLLSPAAMAANVISILLSAATVYMSLNLMRMFLVALDSHRELVEDVSNIVRLQGSFNKLALMTFIYFGGDLLNRLIPIEFVTTLAGVIAAIAKILVYIFLLIMLYNFNKLRTDYEKRRERENK</sequence>
<evidence type="ECO:0000313" key="3">
    <source>
        <dbReference type="Proteomes" id="UP001208131"/>
    </source>
</evidence>
<comment type="caution">
    <text evidence="2">The sequence shown here is derived from an EMBL/GenBank/DDBJ whole genome shotgun (WGS) entry which is preliminary data.</text>
</comment>
<reference evidence="2 3" key="1">
    <citation type="journal article" date="2021" name="ISME Commun">
        <title>Automated analysis of genomic sequences facilitates high-throughput and comprehensive description of bacteria.</title>
        <authorList>
            <person name="Hitch T.C.A."/>
        </authorList>
    </citation>
    <scope>NUCLEOTIDE SEQUENCE [LARGE SCALE GENOMIC DNA]</scope>
    <source>
        <strain evidence="2 3">Sanger_31</strain>
    </source>
</reference>
<dbReference type="AlphaFoldDB" id="A0AAE3IFG9"/>
<name>A0AAE3IFG9_9FIRM</name>
<keyword evidence="1" id="KW-0472">Membrane</keyword>
<dbReference type="RefSeq" id="WP_267300497.1">
    <property type="nucleotide sequence ID" value="NZ_JAOQJZ010000003.1"/>
</dbReference>
<organism evidence="2 3">
    <name type="scientific">Hominimerdicola aceti</name>
    <dbReference type="NCBI Taxonomy" id="2981726"/>
    <lineage>
        <taxon>Bacteria</taxon>
        <taxon>Bacillati</taxon>
        <taxon>Bacillota</taxon>
        <taxon>Clostridia</taxon>
        <taxon>Eubacteriales</taxon>
        <taxon>Oscillospiraceae</taxon>
        <taxon>Hominimerdicola</taxon>
    </lineage>
</organism>
<protein>
    <submittedName>
        <fullName evidence="2">Uncharacterized protein</fullName>
    </submittedName>
</protein>
<feature type="transmembrane region" description="Helical" evidence="1">
    <location>
        <begin position="56"/>
        <end position="74"/>
    </location>
</feature>
<evidence type="ECO:0000313" key="2">
    <source>
        <dbReference type="EMBL" id="MCU6705064.1"/>
    </source>
</evidence>
<dbReference type="Proteomes" id="UP001208131">
    <property type="component" value="Unassembled WGS sequence"/>
</dbReference>
<keyword evidence="3" id="KW-1185">Reference proteome</keyword>
<proteinExistence type="predicted"/>